<evidence type="ECO:0000313" key="2">
    <source>
        <dbReference type="Proteomes" id="UP000282386"/>
    </source>
</evidence>
<name>A0A7Z9D7P0_9MICC</name>
<proteinExistence type="predicted"/>
<sequence>MSCSGGKCEAVNFSSSGIQWVSCRCMIRVRDHLMWKGCDPCHDFRV</sequence>
<accession>A0A7Z9D7P0</accession>
<dbReference type="Proteomes" id="UP000282386">
    <property type="component" value="Chromosome"/>
</dbReference>
<evidence type="ECO:0000313" key="1">
    <source>
        <dbReference type="EMBL" id="VEI24900.1"/>
    </source>
</evidence>
<reference evidence="1 2" key="1">
    <citation type="submission" date="2018-12" db="EMBL/GenBank/DDBJ databases">
        <authorList>
            <consortium name="Pathogen Informatics"/>
        </authorList>
    </citation>
    <scope>NUCLEOTIDE SEQUENCE [LARGE SCALE GENOMIC DNA]</scope>
    <source>
        <strain evidence="1 2">NCTC10207</strain>
    </source>
</reference>
<organism evidence="1 2">
    <name type="scientific">Rothia aeria</name>
    <dbReference type="NCBI Taxonomy" id="172042"/>
    <lineage>
        <taxon>Bacteria</taxon>
        <taxon>Bacillati</taxon>
        <taxon>Actinomycetota</taxon>
        <taxon>Actinomycetes</taxon>
        <taxon>Micrococcales</taxon>
        <taxon>Micrococcaceae</taxon>
        <taxon>Rothia</taxon>
    </lineage>
</organism>
<dbReference type="EMBL" id="LR134479">
    <property type="protein sequence ID" value="VEI24900.1"/>
    <property type="molecule type" value="Genomic_DNA"/>
</dbReference>
<dbReference type="AlphaFoldDB" id="A0A7Z9D7P0"/>
<gene>
    <name evidence="1" type="ORF">NCTC10207_02311</name>
</gene>
<protein>
    <submittedName>
        <fullName evidence="1">Uncharacterized protein</fullName>
    </submittedName>
</protein>